<protein>
    <submittedName>
        <fullName evidence="3">Uncharacterized protein</fullName>
    </submittedName>
</protein>
<dbReference type="AlphaFoldDB" id="W3XNC6"/>
<evidence type="ECO:0000256" key="2">
    <source>
        <dbReference type="SAM" id="Phobius"/>
    </source>
</evidence>
<feature type="compositionally biased region" description="Polar residues" evidence="1">
    <location>
        <begin position="214"/>
        <end position="244"/>
    </location>
</feature>
<keyword evidence="2" id="KW-0472">Membrane</keyword>
<dbReference type="InParanoid" id="W3XNC6"/>
<reference evidence="4" key="1">
    <citation type="journal article" date="2015" name="BMC Genomics">
        <title>Genomic and transcriptomic analysis of the endophytic fungus Pestalotiopsis fici reveals its lifestyle and high potential for synthesis of natural products.</title>
        <authorList>
            <person name="Wang X."/>
            <person name="Zhang X."/>
            <person name="Liu L."/>
            <person name="Xiang M."/>
            <person name="Wang W."/>
            <person name="Sun X."/>
            <person name="Che Y."/>
            <person name="Guo L."/>
            <person name="Liu G."/>
            <person name="Guo L."/>
            <person name="Wang C."/>
            <person name="Yin W.B."/>
            <person name="Stadler M."/>
            <person name="Zhang X."/>
            <person name="Liu X."/>
        </authorList>
    </citation>
    <scope>NUCLEOTIDE SEQUENCE [LARGE SCALE GENOMIC DNA]</scope>
    <source>
        <strain evidence="4">W106-1 / CGMCC3.15140</strain>
    </source>
</reference>
<name>W3XNC6_PESFW</name>
<dbReference type="OMA" id="IYNIAEC"/>
<proteinExistence type="predicted"/>
<dbReference type="STRING" id="1229662.W3XNC6"/>
<gene>
    <name evidence="3" type="ORF">PFICI_00850</name>
</gene>
<feature type="compositionally biased region" description="Polar residues" evidence="1">
    <location>
        <begin position="297"/>
        <end position="307"/>
    </location>
</feature>
<evidence type="ECO:0000313" key="3">
    <source>
        <dbReference type="EMBL" id="ETS87022.1"/>
    </source>
</evidence>
<accession>W3XNC6</accession>
<sequence length="354" mass="36623">MATVTATPTSAIYARHNLGPLTVPFEAPASCIYNIAECDTCTRGWRAQSCTFDGAYPVDDSACWPPRATYAPTTQPGFNGWGFYSPGTLCPSGYTPSCTKTNGLDGGFPFQYDLVSSETAIGCCPTGFSCTLDKNEKQTCVTIAMSTSITTATCPGQNSGQPSVFHYKTLPSSVPSSTISSENAIAPGSVVSNFTLLAPLFQLVFQPSDLTTTMGGPTATSSSDVSRSTAATSGASNQTTSDQGTTGGLSTGAAVGIGIGATAGLVGLLVLAYFAWRSKRRNRGPEMVSSAASSSSTGNPTMYSELSSAAMHQAPSSSIAPSELAASSEIHSQNIRPNTQDYNQKSLMSVKNSI</sequence>
<evidence type="ECO:0000256" key="1">
    <source>
        <dbReference type="SAM" id="MobiDB-lite"/>
    </source>
</evidence>
<keyword evidence="4" id="KW-1185">Reference proteome</keyword>
<dbReference type="eggNOG" id="ENOG502ST51">
    <property type="taxonomic scope" value="Eukaryota"/>
</dbReference>
<dbReference type="RefSeq" id="XP_007827622.1">
    <property type="nucleotide sequence ID" value="XM_007829431.1"/>
</dbReference>
<evidence type="ECO:0000313" key="4">
    <source>
        <dbReference type="Proteomes" id="UP000030651"/>
    </source>
</evidence>
<dbReference type="HOGENOM" id="CLU_063299_1_0_1"/>
<dbReference type="Proteomes" id="UP000030651">
    <property type="component" value="Unassembled WGS sequence"/>
</dbReference>
<organism evidence="3 4">
    <name type="scientific">Pestalotiopsis fici (strain W106-1 / CGMCC3.15140)</name>
    <dbReference type="NCBI Taxonomy" id="1229662"/>
    <lineage>
        <taxon>Eukaryota</taxon>
        <taxon>Fungi</taxon>
        <taxon>Dikarya</taxon>
        <taxon>Ascomycota</taxon>
        <taxon>Pezizomycotina</taxon>
        <taxon>Sordariomycetes</taxon>
        <taxon>Xylariomycetidae</taxon>
        <taxon>Amphisphaeriales</taxon>
        <taxon>Sporocadaceae</taxon>
        <taxon>Pestalotiopsis</taxon>
    </lineage>
</organism>
<keyword evidence="2" id="KW-1133">Transmembrane helix</keyword>
<dbReference type="KEGG" id="pfy:PFICI_00850"/>
<feature type="region of interest" description="Disordered" evidence="1">
    <location>
        <begin position="284"/>
        <end position="354"/>
    </location>
</feature>
<feature type="region of interest" description="Disordered" evidence="1">
    <location>
        <begin position="214"/>
        <end position="247"/>
    </location>
</feature>
<feature type="compositionally biased region" description="Polar residues" evidence="1">
    <location>
        <begin position="329"/>
        <end position="354"/>
    </location>
</feature>
<keyword evidence="2" id="KW-0812">Transmembrane</keyword>
<feature type="transmembrane region" description="Helical" evidence="2">
    <location>
        <begin position="253"/>
        <end position="276"/>
    </location>
</feature>
<dbReference type="EMBL" id="KI912109">
    <property type="protein sequence ID" value="ETS87022.1"/>
    <property type="molecule type" value="Genomic_DNA"/>
</dbReference>
<dbReference type="OrthoDB" id="5429716at2759"/>
<dbReference type="GeneID" id="19265863"/>